<dbReference type="RefSeq" id="XP_007724370.1">
    <property type="nucleotide sequence ID" value="XM_007726180.1"/>
</dbReference>
<feature type="domain" description="DUF8004" evidence="2">
    <location>
        <begin position="173"/>
        <end position="262"/>
    </location>
</feature>
<dbReference type="AlphaFoldDB" id="W9Z1J4"/>
<dbReference type="PANTHER" id="PTHR39601">
    <property type="entry name" value="CHORIOGENIN HMINOR"/>
    <property type="match status" value="1"/>
</dbReference>
<dbReference type="HOGENOM" id="CLU_010761_2_0_1"/>
<dbReference type="OrthoDB" id="4114825at2759"/>
<feature type="region of interest" description="Disordered" evidence="1">
    <location>
        <begin position="660"/>
        <end position="705"/>
    </location>
</feature>
<dbReference type="EMBL" id="AMWN01000004">
    <property type="protein sequence ID" value="EXJ88364.1"/>
    <property type="molecule type" value="Genomic_DNA"/>
</dbReference>
<protein>
    <recommendedName>
        <fullName evidence="2">DUF8004 domain-containing protein</fullName>
    </recommendedName>
</protein>
<evidence type="ECO:0000256" key="1">
    <source>
        <dbReference type="SAM" id="MobiDB-lite"/>
    </source>
</evidence>
<evidence type="ECO:0000259" key="2">
    <source>
        <dbReference type="Pfam" id="PF26013"/>
    </source>
</evidence>
<reference evidence="3 4" key="1">
    <citation type="submission" date="2013-03" db="EMBL/GenBank/DDBJ databases">
        <title>The Genome Sequence of Capronia coronata CBS 617.96.</title>
        <authorList>
            <consortium name="The Broad Institute Genomics Platform"/>
            <person name="Cuomo C."/>
            <person name="de Hoog S."/>
            <person name="Gorbushina A."/>
            <person name="Walker B."/>
            <person name="Young S.K."/>
            <person name="Zeng Q."/>
            <person name="Gargeya S."/>
            <person name="Fitzgerald M."/>
            <person name="Haas B."/>
            <person name="Abouelleil A."/>
            <person name="Allen A.W."/>
            <person name="Alvarado L."/>
            <person name="Arachchi H.M."/>
            <person name="Berlin A.M."/>
            <person name="Chapman S.B."/>
            <person name="Gainer-Dewar J."/>
            <person name="Goldberg J."/>
            <person name="Griggs A."/>
            <person name="Gujja S."/>
            <person name="Hansen M."/>
            <person name="Howarth C."/>
            <person name="Imamovic A."/>
            <person name="Ireland A."/>
            <person name="Larimer J."/>
            <person name="McCowan C."/>
            <person name="Murphy C."/>
            <person name="Pearson M."/>
            <person name="Poon T.W."/>
            <person name="Priest M."/>
            <person name="Roberts A."/>
            <person name="Saif S."/>
            <person name="Shea T."/>
            <person name="Sisk P."/>
            <person name="Sykes S."/>
            <person name="Wortman J."/>
            <person name="Nusbaum C."/>
            <person name="Birren B."/>
        </authorList>
    </citation>
    <scope>NUCLEOTIDE SEQUENCE [LARGE SCALE GENOMIC DNA]</scope>
    <source>
        <strain evidence="3 4">CBS 617.96</strain>
    </source>
</reference>
<feature type="compositionally biased region" description="Low complexity" evidence="1">
    <location>
        <begin position="670"/>
        <end position="702"/>
    </location>
</feature>
<evidence type="ECO:0000313" key="3">
    <source>
        <dbReference type="EMBL" id="EXJ88364.1"/>
    </source>
</evidence>
<feature type="region of interest" description="Disordered" evidence="1">
    <location>
        <begin position="723"/>
        <end position="757"/>
    </location>
</feature>
<gene>
    <name evidence="3" type="ORF">A1O1_05294</name>
</gene>
<comment type="caution">
    <text evidence="3">The sequence shown here is derived from an EMBL/GenBank/DDBJ whole genome shotgun (WGS) entry which is preliminary data.</text>
</comment>
<dbReference type="Proteomes" id="UP000019484">
    <property type="component" value="Unassembled WGS sequence"/>
</dbReference>
<feature type="compositionally biased region" description="Polar residues" evidence="1">
    <location>
        <begin position="723"/>
        <end position="738"/>
    </location>
</feature>
<dbReference type="GeneID" id="19160169"/>
<dbReference type="Pfam" id="PF26013">
    <property type="entry name" value="DUF8004"/>
    <property type="match status" value="1"/>
</dbReference>
<evidence type="ECO:0000313" key="4">
    <source>
        <dbReference type="Proteomes" id="UP000019484"/>
    </source>
</evidence>
<feature type="region of interest" description="Disordered" evidence="1">
    <location>
        <begin position="780"/>
        <end position="799"/>
    </location>
</feature>
<dbReference type="PANTHER" id="PTHR39601:SF1">
    <property type="entry name" value="CHORIOGENIN HMINOR"/>
    <property type="match status" value="1"/>
</dbReference>
<proteinExistence type="predicted"/>
<organism evidence="3 4">
    <name type="scientific">Capronia coronata CBS 617.96</name>
    <dbReference type="NCBI Taxonomy" id="1182541"/>
    <lineage>
        <taxon>Eukaryota</taxon>
        <taxon>Fungi</taxon>
        <taxon>Dikarya</taxon>
        <taxon>Ascomycota</taxon>
        <taxon>Pezizomycotina</taxon>
        <taxon>Eurotiomycetes</taxon>
        <taxon>Chaetothyriomycetidae</taxon>
        <taxon>Chaetothyriales</taxon>
        <taxon>Herpotrichiellaceae</taxon>
        <taxon>Capronia</taxon>
    </lineage>
</organism>
<name>W9Z1J4_9EURO</name>
<dbReference type="STRING" id="1182541.W9Z1J4"/>
<feature type="compositionally biased region" description="Low complexity" evidence="1">
    <location>
        <begin position="788"/>
        <end position="799"/>
    </location>
</feature>
<dbReference type="eggNOG" id="ENOG502RYFW">
    <property type="taxonomic scope" value="Eukaryota"/>
</dbReference>
<sequence>MRHTQGRVTGEDIRSAGLKRWDGRARVTTDWTNLFHDPELCWPTGDCLVYLREPGQSSRGPAFRVHTAFLRIKGFDSLVDRCVTRNSIHTAAQCVLPNCPGCDPYKALQELYIPAPQGAGLEDIFDHHLTTRNFFAWLYNRPLAGRALGKSLMGLKARIDVYRPDHGSQNTLEVVSYAEHQRYLDFRECADHALAAMYLAEMLQIEDLWVDAFAHCVGMSHRGLRSSIEYEVVSKKSKGLINRARLEMDLRLGRVRKSVVDFFESEVTGGFLGLPQPARDHLAKFRLFLKKFYTEKHDCWPPKSIEDEAFQQTVYSAMLLDFKNLYQHLVDPGSSTSLDGSDITKYGGICTHQVIQAFDVQHHYEPLVHPLPLVPKVTEATSHQRQRLQGRMSWNPIQKRRADREARKAEDKLALITASNRDLLLMDCPLVREYSAFEESTVDDELEGLSVIEGRKVRWLMVYAVLQTFYAIAQPPKQVRNTANLTYPLCCQAPKRMPWQLTEIPDVRSVRRDSSQLIPDTSYSHTNALKSATGEGLIRGRSAKARRRTTLPAHLPGSLTVSFYSKTPPGSRSSSLRRLMSRRSQSVVGEMMPPKRPSFCEIYVEGYGNGLNEVNSGKAATEGVVELTAEPKSVEHLVREEQTELHELVGDSVHELASDEIAAPPPLPPSDDSGTSPQSVSRESSTSSTGSNWSKASSKSDLYPITPTSDAVCTLKEILQTKNSTEDLSSPTKQSSEPSLRAAASQAMVVEREEDDPMQMPAVHFNTQTWDMILGQISERASGRRPKTAPAVAAVEATA</sequence>
<dbReference type="InterPro" id="IPR058317">
    <property type="entry name" value="DUF8004"/>
</dbReference>
<keyword evidence="4" id="KW-1185">Reference proteome</keyword>
<accession>W9Z1J4</accession>